<dbReference type="PROSITE" id="PS51755">
    <property type="entry name" value="OMPR_PHOB"/>
    <property type="match status" value="1"/>
</dbReference>
<protein>
    <submittedName>
        <fullName evidence="10">DNA-binding response regulator, OmpR family, contains REC and winged-helix (WHTH) domain</fullName>
    </submittedName>
</protein>
<dbReference type="InterPro" id="IPR001867">
    <property type="entry name" value="OmpR/PhoB-type_DNA-bd"/>
</dbReference>
<accession>A0A444IZF9</accession>
<dbReference type="InterPro" id="IPR001789">
    <property type="entry name" value="Sig_transdc_resp-reg_receiver"/>
</dbReference>
<dbReference type="FunFam" id="3.40.50.2300:FF:000002">
    <property type="entry name" value="DNA-binding response regulator PhoP"/>
    <property type="match status" value="1"/>
</dbReference>
<dbReference type="PANTHER" id="PTHR48111:SF38">
    <property type="entry name" value="TWO-COMPONENT RESPONSE REGULATOR"/>
    <property type="match status" value="1"/>
</dbReference>
<dbReference type="InterPro" id="IPR011006">
    <property type="entry name" value="CheY-like_superfamily"/>
</dbReference>
<evidence type="ECO:0000256" key="4">
    <source>
        <dbReference type="ARBA" id="ARBA00023125"/>
    </source>
</evidence>
<dbReference type="SMART" id="SM00862">
    <property type="entry name" value="Trans_reg_C"/>
    <property type="match status" value="1"/>
</dbReference>
<keyword evidence="3" id="KW-0805">Transcription regulation</keyword>
<keyword evidence="11" id="KW-1185">Reference proteome</keyword>
<dbReference type="GO" id="GO:0032993">
    <property type="term" value="C:protein-DNA complex"/>
    <property type="evidence" value="ECO:0007669"/>
    <property type="project" value="TreeGrafter"/>
</dbReference>
<dbReference type="SUPFAM" id="SSF52172">
    <property type="entry name" value="CheY-like"/>
    <property type="match status" value="1"/>
</dbReference>
<dbReference type="PANTHER" id="PTHR48111">
    <property type="entry name" value="REGULATOR OF RPOS"/>
    <property type="match status" value="1"/>
</dbReference>
<gene>
    <name evidence="10" type="ORF">H206_00332</name>
</gene>
<dbReference type="EMBL" id="MTKO01000068">
    <property type="protein sequence ID" value="RWX46162.1"/>
    <property type="molecule type" value="Genomic_DNA"/>
</dbReference>
<dbReference type="FunFam" id="1.10.10.10:FF:000005">
    <property type="entry name" value="Two-component system response regulator"/>
    <property type="match status" value="1"/>
</dbReference>
<evidence type="ECO:0000256" key="2">
    <source>
        <dbReference type="ARBA" id="ARBA00023012"/>
    </source>
</evidence>
<evidence type="ECO:0000313" key="11">
    <source>
        <dbReference type="Proteomes" id="UP000287853"/>
    </source>
</evidence>
<evidence type="ECO:0000256" key="5">
    <source>
        <dbReference type="ARBA" id="ARBA00023163"/>
    </source>
</evidence>
<dbReference type="SMART" id="SM00448">
    <property type="entry name" value="REC"/>
    <property type="match status" value="1"/>
</dbReference>
<feature type="DNA-binding region" description="OmpR/PhoB-type" evidence="7">
    <location>
        <begin position="124"/>
        <end position="222"/>
    </location>
</feature>
<keyword evidence="4 7" id="KW-0238">DNA-binding</keyword>
<dbReference type="PROSITE" id="PS50110">
    <property type="entry name" value="RESPONSE_REGULATORY"/>
    <property type="match status" value="1"/>
</dbReference>
<reference evidence="10 11" key="1">
    <citation type="submission" date="2017-01" db="EMBL/GenBank/DDBJ databases">
        <title>The cable genome- insights into the physiology and evolution of filamentous bacteria capable of sulfide oxidation via long distance electron transfer.</title>
        <authorList>
            <person name="Schreiber L."/>
            <person name="Bjerg J.T."/>
            <person name="Boggild A."/>
            <person name="Van De Vossenberg J."/>
            <person name="Meysman F."/>
            <person name="Nielsen L.P."/>
            <person name="Schramm A."/>
            <person name="Kjeldsen K.U."/>
        </authorList>
    </citation>
    <scope>NUCLEOTIDE SEQUENCE [LARGE SCALE GENOMIC DNA]</scope>
    <source>
        <strain evidence="10">MCF</strain>
    </source>
</reference>
<dbReference type="GO" id="GO:0000976">
    <property type="term" value="F:transcription cis-regulatory region binding"/>
    <property type="evidence" value="ECO:0007669"/>
    <property type="project" value="TreeGrafter"/>
</dbReference>
<keyword evidence="5" id="KW-0804">Transcription</keyword>
<dbReference type="GO" id="GO:0000156">
    <property type="term" value="F:phosphorelay response regulator activity"/>
    <property type="evidence" value="ECO:0007669"/>
    <property type="project" value="TreeGrafter"/>
</dbReference>
<evidence type="ECO:0000256" key="3">
    <source>
        <dbReference type="ARBA" id="ARBA00023015"/>
    </source>
</evidence>
<sequence>MKILLVEDDRKISAFVQKGLKELGFNITACEDGDEGYYVATTQSFDAVILDIMLPGRDGLSILRNLREQKNTVPVILLTARSALNERLEGLNLGADDYLCKPFFIEELAARLHAVSRRASGNTLNLLQCGELVVDLISREIKIGKQGIELTAREFSLLELLLRSPDRVYTRTQILEHVWGYDFDPQTNVVDVYIRRLRNKTKEFPGAPVIETVRGVGYRLKEPGQ</sequence>
<dbReference type="CDD" id="cd00383">
    <property type="entry name" value="trans_reg_C"/>
    <property type="match status" value="1"/>
</dbReference>
<evidence type="ECO:0000259" key="9">
    <source>
        <dbReference type="PROSITE" id="PS51755"/>
    </source>
</evidence>
<feature type="domain" description="OmpR/PhoB-type" evidence="9">
    <location>
        <begin position="124"/>
        <end position="222"/>
    </location>
</feature>
<organism evidence="10 11">
    <name type="scientific">Candidatus Electrothrix aarhusensis</name>
    <dbReference type="NCBI Taxonomy" id="1859131"/>
    <lineage>
        <taxon>Bacteria</taxon>
        <taxon>Pseudomonadati</taxon>
        <taxon>Thermodesulfobacteriota</taxon>
        <taxon>Desulfobulbia</taxon>
        <taxon>Desulfobulbales</taxon>
        <taxon>Desulfobulbaceae</taxon>
        <taxon>Candidatus Electrothrix</taxon>
    </lineage>
</organism>
<dbReference type="InterPro" id="IPR039420">
    <property type="entry name" value="WalR-like"/>
</dbReference>
<keyword evidence="2" id="KW-0902">Two-component regulatory system</keyword>
<feature type="modified residue" description="4-aspartylphosphate" evidence="6">
    <location>
        <position position="51"/>
    </location>
</feature>
<dbReference type="GO" id="GO:0006355">
    <property type="term" value="P:regulation of DNA-templated transcription"/>
    <property type="evidence" value="ECO:0007669"/>
    <property type="project" value="InterPro"/>
</dbReference>
<dbReference type="AlphaFoldDB" id="A0A444IZF9"/>
<evidence type="ECO:0000256" key="6">
    <source>
        <dbReference type="PROSITE-ProRule" id="PRU00169"/>
    </source>
</evidence>
<keyword evidence="1 6" id="KW-0597">Phosphoprotein</keyword>
<evidence type="ECO:0000259" key="8">
    <source>
        <dbReference type="PROSITE" id="PS50110"/>
    </source>
</evidence>
<dbReference type="Gene3D" id="6.10.250.690">
    <property type="match status" value="1"/>
</dbReference>
<dbReference type="Pfam" id="PF00486">
    <property type="entry name" value="Trans_reg_C"/>
    <property type="match status" value="1"/>
</dbReference>
<proteinExistence type="predicted"/>
<dbReference type="InterPro" id="IPR036388">
    <property type="entry name" value="WH-like_DNA-bd_sf"/>
</dbReference>
<dbReference type="GO" id="GO:0005829">
    <property type="term" value="C:cytosol"/>
    <property type="evidence" value="ECO:0007669"/>
    <property type="project" value="TreeGrafter"/>
</dbReference>
<feature type="domain" description="Response regulatory" evidence="8">
    <location>
        <begin position="2"/>
        <end position="116"/>
    </location>
</feature>
<dbReference type="Gene3D" id="1.10.10.10">
    <property type="entry name" value="Winged helix-like DNA-binding domain superfamily/Winged helix DNA-binding domain"/>
    <property type="match status" value="1"/>
</dbReference>
<dbReference type="Proteomes" id="UP000287853">
    <property type="component" value="Unassembled WGS sequence"/>
</dbReference>
<comment type="caution">
    <text evidence="10">The sequence shown here is derived from an EMBL/GenBank/DDBJ whole genome shotgun (WGS) entry which is preliminary data.</text>
</comment>
<name>A0A444IZF9_9BACT</name>
<dbReference type="Pfam" id="PF00072">
    <property type="entry name" value="Response_reg"/>
    <property type="match status" value="1"/>
</dbReference>
<evidence type="ECO:0000313" key="10">
    <source>
        <dbReference type="EMBL" id="RWX46162.1"/>
    </source>
</evidence>
<dbReference type="Gene3D" id="3.40.50.2300">
    <property type="match status" value="1"/>
</dbReference>
<evidence type="ECO:0000256" key="7">
    <source>
        <dbReference type="PROSITE-ProRule" id="PRU01091"/>
    </source>
</evidence>
<evidence type="ECO:0000256" key="1">
    <source>
        <dbReference type="ARBA" id="ARBA00022553"/>
    </source>
</evidence>
<dbReference type="CDD" id="cd17624">
    <property type="entry name" value="REC_OmpR_PmrA-like"/>
    <property type="match status" value="1"/>
</dbReference>